<accession>A0ACB6RSP2</accession>
<keyword evidence="2" id="KW-1185">Reference proteome</keyword>
<organism evidence="1 2">
    <name type="scientific">Macroventuria anomochaeta</name>
    <dbReference type="NCBI Taxonomy" id="301207"/>
    <lineage>
        <taxon>Eukaryota</taxon>
        <taxon>Fungi</taxon>
        <taxon>Dikarya</taxon>
        <taxon>Ascomycota</taxon>
        <taxon>Pezizomycotina</taxon>
        <taxon>Dothideomycetes</taxon>
        <taxon>Pleosporomycetidae</taxon>
        <taxon>Pleosporales</taxon>
        <taxon>Pleosporineae</taxon>
        <taxon>Didymellaceae</taxon>
        <taxon>Macroventuria</taxon>
    </lineage>
</organism>
<dbReference type="EMBL" id="MU006729">
    <property type="protein sequence ID" value="KAF2624748.1"/>
    <property type="molecule type" value="Genomic_DNA"/>
</dbReference>
<comment type="caution">
    <text evidence="1">The sequence shown here is derived from an EMBL/GenBank/DDBJ whole genome shotgun (WGS) entry which is preliminary data.</text>
</comment>
<evidence type="ECO:0000313" key="1">
    <source>
        <dbReference type="EMBL" id="KAF2624748.1"/>
    </source>
</evidence>
<name>A0ACB6RSP2_9PLEO</name>
<dbReference type="Proteomes" id="UP000799754">
    <property type="component" value="Unassembled WGS sequence"/>
</dbReference>
<protein>
    <submittedName>
        <fullName evidence="1">Uncharacterized protein</fullName>
    </submittedName>
</protein>
<proteinExistence type="predicted"/>
<reference evidence="1" key="1">
    <citation type="journal article" date="2020" name="Stud. Mycol.">
        <title>101 Dothideomycetes genomes: a test case for predicting lifestyles and emergence of pathogens.</title>
        <authorList>
            <person name="Haridas S."/>
            <person name="Albert R."/>
            <person name="Binder M."/>
            <person name="Bloem J."/>
            <person name="Labutti K."/>
            <person name="Salamov A."/>
            <person name="Andreopoulos B."/>
            <person name="Baker S."/>
            <person name="Barry K."/>
            <person name="Bills G."/>
            <person name="Bluhm B."/>
            <person name="Cannon C."/>
            <person name="Castanera R."/>
            <person name="Culley D."/>
            <person name="Daum C."/>
            <person name="Ezra D."/>
            <person name="Gonzalez J."/>
            <person name="Henrissat B."/>
            <person name="Kuo A."/>
            <person name="Liang C."/>
            <person name="Lipzen A."/>
            <person name="Lutzoni F."/>
            <person name="Magnuson J."/>
            <person name="Mondo S."/>
            <person name="Nolan M."/>
            <person name="Ohm R."/>
            <person name="Pangilinan J."/>
            <person name="Park H.-J."/>
            <person name="Ramirez L."/>
            <person name="Alfaro M."/>
            <person name="Sun H."/>
            <person name="Tritt A."/>
            <person name="Yoshinaga Y."/>
            <person name="Zwiers L.-H."/>
            <person name="Turgeon B."/>
            <person name="Goodwin S."/>
            <person name="Spatafora J."/>
            <person name="Crous P."/>
            <person name="Grigoriev I."/>
        </authorList>
    </citation>
    <scope>NUCLEOTIDE SEQUENCE</scope>
    <source>
        <strain evidence="1">CBS 525.71</strain>
    </source>
</reference>
<evidence type="ECO:0000313" key="2">
    <source>
        <dbReference type="Proteomes" id="UP000799754"/>
    </source>
</evidence>
<gene>
    <name evidence="1" type="ORF">BU25DRAFT_133409</name>
</gene>
<sequence length="133" mass="14920">MSSADRRFPTSSARLRTLHSRQSDKSPCRRAPGVRSKTAKGPRLTQPQPCSALTVVRYPSLRCLCAAPLFPLFPVERLFCAVLLLSFILARIVPCRRRSFQMKLACWLLYVTPTTPFSIVTSCQLAECSQLCD</sequence>